<dbReference type="PANTHER" id="PTHR20275">
    <property type="entry name" value="NAD KINASE"/>
    <property type="match status" value="1"/>
</dbReference>
<keyword evidence="3 6" id="KW-0521">NADP</keyword>
<name>A0A395W525_9FIRM</name>
<keyword evidence="6" id="KW-0547">Nucleotide-binding</keyword>
<evidence type="ECO:0000256" key="3">
    <source>
        <dbReference type="ARBA" id="ARBA00022857"/>
    </source>
</evidence>
<dbReference type="Pfam" id="PF01513">
    <property type="entry name" value="NAD_kinase"/>
    <property type="match status" value="1"/>
</dbReference>
<dbReference type="GO" id="GO:0005524">
    <property type="term" value="F:ATP binding"/>
    <property type="evidence" value="ECO:0007669"/>
    <property type="project" value="UniProtKB-KW"/>
</dbReference>
<dbReference type="GO" id="GO:0005737">
    <property type="term" value="C:cytoplasm"/>
    <property type="evidence" value="ECO:0007669"/>
    <property type="project" value="UniProtKB-SubCell"/>
</dbReference>
<dbReference type="HAMAP" id="MF_00361">
    <property type="entry name" value="NAD_kinase"/>
    <property type="match status" value="1"/>
</dbReference>
<keyword evidence="2 6" id="KW-0418">Kinase</keyword>
<dbReference type="SUPFAM" id="SSF111331">
    <property type="entry name" value="NAD kinase/diacylglycerol kinase-like"/>
    <property type="match status" value="1"/>
</dbReference>
<feature type="binding site" evidence="6">
    <location>
        <begin position="118"/>
        <end position="119"/>
    </location>
    <ligand>
        <name>NAD(+)</name>
        <dbReference type="ChEBI" id="CHEBI:57540"/>
    </ligand>
</feature>
<evidence type="ECO:0000256" key="5">
    <source>
        <dbReference type="ARBA" id="ARBA00047925"/>
    </source>
</evidence>
<feature type="binding site" evidence="6">
    <location>
        <begin position="45"/>
        <end position="46"/>
    </location>
    <ligand>
        <name>NAD(+)</name>
        <dbReference type="ChEBI" id="CHEBI:57540"/>
    </ligand>
</feature>
<comment type="catalytic activity">
    <reaction evidence="5 6">
        <text>NAD(+) + ATP = ADP + NADP(+) + H(+)</text>
        <dbReference type="Rhea" id="RHEA:18629"/>
        <dbReference type="ChEBI" id="CHEBI:15378"/>
        <dbReference type="ChEBI" id="CHEBI:30616"/>
        <dbReference type="ChEBI" id="CHEBI:57540"/>
        <dbReference type="ChEBI" id="CHEBI:58349"/>
        <dbReference type="ChEBI" id="CHEBI:456216"/>
        <dbReference type="EC" id="2.7.1.23"/>
    </reaction>
</comment>
<dbReference type="GO" id="GO:0003951">
    <property type="term" value="F:NAD+ kinase activity"/>
    <property type="evidence" value="ECO:0007669"/>
    <property type="project" value="UniProtKB-UniRule"/>
</dbReference>
<evidence type="ECO:0000256" key="6">
    <source>
        <dbReference type="HAMAP-Rule" id="MF_00361"/>
    </source>
</evidence>
<dbReference type="AlphaFoldDB" id="A0A395W525"/>
<dbReference type="Proteomes" id="UP000265489">
    <property type="component" value="Unassembled WGS sequence"/>
</dbReference>
<proteinExistence type="inferred from homology"/>
<dbReference type="InterPro" id="IPR016064">
    <property type="entry name" value="NAD/diacylglycerol_kinase_sf"/>
</dbReference>
<comment type="function">
    <text evidence="6">Involved in the regulation of the intracellular balance of NAD and NADP, and is a key enzyme in the biosynthesis of NADP. Catalyzes specifically the phosphorylation on 2'-hydroxyl of the adenosine moiety of NAD to yield NADP.</text>
</comment>
<evidence type="ECO:0000256" key="4">
    <source>
        <dbReference type="ARBA" id="ARBA00023027"/>
    </source>
</evidence>
<dbReference type="GO" id="GO:0019674">
    <property type="term" value="P:NAD+ metabolic process"/>
    <property type="evidence" value="ECO:0007669"/>
    <property type="project" value="InterPro"/>
</dbReference>
<dbReference type="GO" id="GO:0051287">
    <property type="term" value="F:NAD binding"/>
    <property type="evidence" value="ECO:0007669"/>
    <property type="project" value="UniProtKB-ARBA"/>
</dbReference>
<comment type="caution">
    <text evidence="7">The sequence shown here is derived from an EMBL/GenBank/DDBJ whole genome shotgun (WGS) entry which is preliminary data.</text>
</comment>
<keyword evidence="6" id="KW-0067">ATP-binding</keyword>
<comment type="cofactor">
    <cofactor evidence="6">
        <name>a divalent metal cation</name>
        <dbReference type="ChEBI" id="CHEBI:60240"/>
    </cofactor>
</comment>
<feature type="active site" description="Proton acceptor" evidence="6">
    <location>
        <position position="45"/>
    </location>
</feature>
<dbReference type="EMBL" id="QRYQ01000025">
    <property type="protein sequence ID" value="RGU89640.1"/>
    <property type="molecule type" value="Genomic_DNA"/>
</dbReference>
<dbReference type="Gene3D" id="3.40.50.10330">
    <property type="entry name" value="Probable inorganic polyphosphate/atp-NAD kinase, domain 1"/>
    <property type="match status" value="1"/>
</dbReference>
<accession>A0A395W525</accession>
<dbReference type="PANTHER" id="PTHR20275:SF0">
    <property type="entry name" value="NAD KINASE"/>
    <property type="match status" value="1"/>
</dbReference>
<keyword evidence="4 6" id="KW-0520">NAD</keyword>
<keyword evidence="1 6" id="KW-0808">Transferase</keyword>
<feature type="binding site" evidence="6">
    <location>
        <position position="50"/>
    </location>
    <ligand>
        <name>NAD(+)</name>
        <dbReference type="ChEBI" id="CHEBI:57540"/>
    </ligand>
</feature>
<dbReference type="InterPro" id="IPR017437">
    <property type="entry name" value="ATP-NAD_kinase_PpnK-typ_C"/>
</dbReference>
<gene>
    <name evidence="6" type="primary">nadK</name>
    <name evidence="7" type="ORF">DWW32_10605</name>
</gene>
<comment type="caution">
    <text evidence="6">Lacks conserved residue(s) required for the propagation of feature annotation.</text>
</comment>
<dbReference type="EC" id="2.7.1.23" evidence="6"/>
<protein>
    <recommendedName>
        <fullName evidence="6">NAD kinase</fullName>
        <ecNumber evidence="6">2.7.1.23</ecNumber>
    </recommendedName>
    <alternativeName>
        <fullName evidence="6">ATP-dependent NAD kinase</fullName>
    </alternativeName>
</protein>
<keyword evidence="6" id="KW-0963">Cytoplasm</keyword>
<comment type="similarity">
    <text evidence="6">Belongs to the NAD kinase family.</text>
</comment>
<organism evidence="7 8">
    <name type="scientific">Holdemanella biformis</name>
    <dbReference type="NCBI Taxonomy" id="1735"/>
    <lineage>
        <taxon>Bacteria</taxon>
        <taxon>Bacillati</taxon>
        <taxon>Bacillota</taxon>
        <taxon>Erysipelotrichia</taxon>
        <taxon>Erysipelotrichales</taxon>
        <taxon>Erysipelotrichaceae</taxon>
        <taxon>Holdemanella</taxon>
    </lineage>
</organism>
<dbReference type="GeneID" id="66580169"/>
<dbReference type="GO" id="GO:0006741">
    <property type="term" value="P:NADP+ biosynthetic process"/>
    <property type="evidence" value="ECO:0007669"/>
    <property type="project" value="UniProtKB-UniRule"/>
</dbReference>
<dbReference type="Pfam" id="PF20143">
    <property type="entry name" value="NAD_kinase_C"/>
    <property type="match status" value="1"/>
</dbReference>
<evidence type="ECO:0000313" key="8">
    <source>
        <dbReference type="Proteomes" id="UP000265489"/>
    </source>
</evidence>
<evidence type="ECO:0000313" key="7">
    <source>
        <dbReference type="EMBL" id="RGU89640.1"/>
    </source>
</evidence>
<dbReference type="InterPro" id="IPR017438">
    <property type="entry name" value="ATP-NAD_kinase_N"/>
</dbReference>
<dbReference type="RefSeq" id="WP_118325737.1">
    <property type="nucleotide sequence ID" value="NZ_QRYH01000020.1"/>
</dbReference>
<dbReference type="InterPro" id="IPR002504">
    <property type="entry name" value="NADK"/>
</dbReference>
<comment type="subcellular location">
    <subcellularLocation>
        <location evidence="6">Cytoplasm</location>
    </subcellularLocation>
</comment>
<reference evidence="7 8" key="1">
    <citation type="submission" date="2018-08" db="EMBL/GenBank/DDBJ databases">
        <title>A genome reference for cultivated species of the human gut microbiota.</title>
        <authorList>
            <person name="Zou Y."/>
            <person name="Xue W."/>
            <person name="Luo G."/>
        </authorList>
    </citation>
    <scope>NUCLEOTIDE SEQUENCE [LARGE SCALE GENOMIC DNA]</scope>
    <source>
        <strain evidence="7 8">AF15-20</strain>
    </source>
</reference>
<sequence length="257" mass="29409">MRFSIVDRGDENSKRVADTLKKKCFSIGWQYDDEHCEIIFSVGGDGTLLRAIHTYIDKLDEIQFVAIHTGNLGFFTDYTQDEVDHLVYDLKHNKPVVEEFNLLQMDLPQINETLYALNEVRIESLAKTLVLDISIDDEFFESSQGSGICVSTQSGSTAVNRALKGAVVDPGLKVLQLCEIMPISHKNHHSLKNPYIMNDNRKISVRGDTLAYAHVCYDHLERDLKSISEIIIHSSTKKVRFARYRTYSYLTRLKNLY</sequence>
<evidence type="ECO:0000256" key="2">
    <source>
        <dbReference type="ARBA" id="ARBA00022777"/>
    </source>
</evidence>
<evidence type="ECO:0000256" key="1">
    <source>
        <dbReference type="ARBA" id="ARBA00022679"/>
    </source>
</evidence>
<dbReference type="GO" id="GO:0046872">
    <property type="term" value="F:metal ion binding"/>
    <property type="evidence" value="ECO:0007669"/>
    <property type="project" value="UniProtKB-UniRule"/>
</dbReference>
<dbReference type="NCBIfam" id="NF003424">
    <property type="entry name" value="PRK04885.1"/>
    <property type="match status" value="1"/>
</dbReference>
<dbReference type="Gene3D" id="2.60.200.30">
    <property type="entry name" value="Probable inorganic polyphosphate/atp-NAD kinase, domain 2"/>
    <property type="match status" value="1"/>
</dbReference>